<dbReference type="NCBIfam" id="TIGR00732">
    <property type="entry name" value="dprA"/>
    <property type="match status" value="1"/>
</dbReference>
<sequence>MHKDMPTFPVHKLAEEEFPALLMEIPQPPKELYLRGTLPSDVDVRLAVVGSRAVTSYGQEACRALISGLRGAPITIVSGLALGVDAIAHETALAAGLGIIAVPGSGLSDEVLYPRANLRLAHKILAAGGALLSEFPADLNAAPWTFPQRNRIMAGLSRAVLIIEAEEKSGTLITARMAVDYNRDVLVVPGNINARNSRGTNALIRQGATPITSSDDILEALGFERRDDAGARTLENLSPEERIVIEHLREPRTRDELMHALKLPISSANILLSAMEIKGLIKEELGKVRAV</sequence>
<comment type="caution">
    <text evidence="4">The sequence shown here is derived from an EMBL/GenBank/DDBJ whole genome shotgun (WGS) entry which is preliminary data.</text>
</comment>
<dbReference type="Pfam" id="PF17782">
    <property type="entry name" value="WHD_DprA"/>
    <property type="match status" value="1"/>
</dbReference>
<name>A0A1G2S7H5_9BACT</name>
<dbReference type="GO" id="GO:0009294">
    <property type="term" value="P:DNA-mediated transformation"/>
    <property type="evidence" value="ECO:0007669"/>
    <property type="project" value="InterPro"/>
</dbReference>
<reference evidence="4 5" key="1">
    <citation type="journal article" date="2016" name="Nat. Commun.">
        <title>Thousands of microbial genomes shed light on interconnected biogeochemical processes in an aquifer system.</title>
        <authorList>
            <person name="Anantharaman K."/>
            <person name="Brown C.T."/>
            <person name="Hug L.A."/>
            <person name="Sharon I."/>
            <person name="Castelle C.J."/>
            <person name="Probst A.J."/>
            <person name="Thomas B.C."/>
            <person name="Singh A."/>
            <person name="Wilkins M.J."/>
            <person name="Karaoz U."/>
            <person name="Brodie E.L."/>
            <person name="Williams K.H."/>
            <person name="Hubbard S.S."/>
            <person name="Banfield J.F."/>
        </authorList>
    </citation>
    <scope>NUCLEOTIDE SEQUENCE [LARGE SCALE GENOMIC DNA]</scope>
</reference>
<dbReference type="AlphaFoldDB" id="A0A1G2S7H5"/>
<dbReference type="InterPro" id="IPR036388">
    <property type="entry name" value="WH-like_DNA-bd_sf"/>
</dbReference>
<accession>A0A1G2S7H5</accession>
<dbReference type="SUPFAM" id="SSF102405">
    <property type="entry name" value="MCP/YpsA-like"/>
    <property type="match status" value="1"/>
</dbReference>
<feature type="domain" description="Smf/DprA SLOG" evidence="2">
    <location>
        <begin position="14"/>
        <end position="221"/>
    </location>
</feature>
<protein>
    <submittedName>
        <fullName evidence="4">DNA protecting protein DprA</fullName>
    </submittedName>
</protein>
<evidence type="ECO:0000313" key="4">
    <source>
        <dbReference type="EMBL" id="OHA80649.1"/>
    </source>
</evidence>
<organism evidence="4 5">
    <name type="scientific">Candidatus Yonathbacteria bacterium RIFCSPHIGHO2_01_FULL_51_10</name>
    <dbReference type="NCBI Taxonomy" id="1802723"/>
    <lineage>
        <taxon>Bacteria</taxon>
        <taxon>Candidatus Yonathiibacteriota</taxon>
    </lineage>
</organism>
<dbReference type="EMBL" id="MHUS01000021">
    <property type="protein sequence ID" value="OHA80649.1"/>
    <property type="molecule type" value="Genomic_DNA"/>
</dbReference>
<dbReference type="STRING" id="1802723.A2675_02780"/>
<evidence type="ECO:0000313" key="5">
    <source>
        <dbReference type="Proteomes" id="UP000176997"/>
    </source>
</evidence>
<dbReference type="Gene3D" id="1.10.10.10">
    <property type="entry name" value="Winged helix-like DNA-binding domain superfamily/Winged helix DNA-binding domain"/>
    <property type="match status" value="1"/>
</dbReference>
<proteinExistence type="inferred from homology"/>
<dbReference type="PANTHER" id="PTHR43022:SF1">
    <property type="entry name" value="PROTEIN SMF"/>
    <property type="match status" value="1"/>
</dbReference>
<dbReference type="PANTHER" id="PTHR43022">
    <property type="entry name" value="PROTEIN SMF"/>
    <property type="match status" value="1"/>
</dbReference>
<dbReference type="InterPro" id="IPR041614">
    <property type="entry name" value="DprA_WH"/>
</dbReference>
<dbReference type="Pfam" id="PF02481">
    <property type="entry name" value="DNA_processg_A"/>
    <property type="match status" value="1"/>
</dbReference>
<dbReference type="Gene3D" id="3.40.50.450">
    <property type="match status" value="1"/>
</dbReference>
<dbReference type="InterPro" id="IPR003488">
    <property type="entry name" value="DprA"/>
</dbReference>
<evidence type="ECO:0000259" key="2">
    <source>
        <dbReference type="Pfam" id="PF02481"/>
    </source>
</evidence>
<evidence type="ECO:0000259" key="3">
    <source>
        <dbReference type="Pfam" id="PF17782"/>
    </source>
</evidence>
<comment type="similarity">
    <text evidence="1">Belongs to the DprA/Smf family.</text>
</comment>
<evidence type="ECO:0000256" key="1">
    <source>
        <dbReference type="ARBA" id="ARBA00006525"/>
    </source>
</evidence>
<dbReference type="Proteomes" id="UP000176997">
    <property type="component" value="Unassembled WGS sequence"/>
</dbReference>
<dbReference type="InterPro" id="IPR057666">
    <property type="entry name" value="DrpA_SLOG"/>
</dbReference>
<gene>
    <name evidence="4" type="ORF">A2675_02780</name>
</gene>
<feature type="domain" description="DprA winged helix" evidence="3">
    <location>
        <begin position="231"/>
        <end position="283"/>
    </location>
</feature>